<evidence type="ECO:0000313" key="2">
    <source>
        <dbReference type="EMBL" id="KAJ1120011.1"/>
    </source>
</evidence>
<reference evidence="2" key="1">
    <citation type="journal article" date="2022" name="bioRxiv">
        <title>Sequencing and chromosome-scale assembly of the giantPleurodeles waltlgenome.</title>
        <authorList>
            <person name="Brown T."/>
            <person name="Elewa A."/>
            <person name="Iarovenko S."/>
            <person name="Subramanian E."/>
            <person name="Araus A.J."/>
            <person name="Petzold A."/>
            <person name="Susuki M."/>
            <person name="Suzuki K.-i.T."/>
            <person name="Hayashi T."/>
            <person name="Toyoda A."/>
            <person name="Oliveira C."/>
            <person name="Osipova E."/>
            <person name="Leigh N.D."/>
            <person name="Simon A."/>
            <person name="Yun M.H."/>
        </authorList>
    </citation>
    <scope>NUCLEOTIDE SEQUENCE</scope>
    <source>
        <strain evidence="2">20211129_DDA</strain>
        <tissue evidence="2">Liver</tissue>
    </source>
</reference>
<protein>
    <submittedName>
        <fullName evidence="2">Uncharacterized protein</fullName>
    </submittedName>
</protein>
<keyword evidence="3" id="KW-1185">Reference proteome</keyword>
<dbReference type="Proteomes" id="UP001066276">
    <property type="component" value="Chromosome 8"/>
</dbReference>
<sequence length="96" mass="10207">MLSLAPGHPAITARGSLRRHRGTAEPAPDADGRIPRESETPQPAAWPAPRSRGLTCRRATCREQAFYAGEAGGGIGWTETVAEDWGANTAHCSSLR</sequence>
<name>A0AAV7NX55_PLEWA</name>
<feature type="region of interest" description="Disordered" evidence="1">
    <location>
        <begin position="1"/>
        <end position="53"/>
    </location>
</feature>
<organism evidence="2 3">
    <name type="scientific">Pleurodeles waltl</name>
    <name type="common">Iberian ribbed newt</name>
    <dbReference type="NCBI Taxonomy" id="8319"/>
    <lineage>
        <taxon>Eukaryota</taxon>
        <taxon>Metazoa</taxon>
        <taxon>Chordata</taxon>
        <taxon>Craniata</taxon>
        <taxon>Vertebrata</taxon>
        <taxon>Euteleostomi</taxon>
        <taxon>Amphibia</taxon>
        <taxon>Batrachia</taxon>
        <taxon>Caudata</taxon>
        <taxon>Salamandroidea</taxon>
        <taxon>Salamandridae</taxon>
        <taxon>Pleurodelinae</taxon>
        <taxon>Pleurodeles</taxon>
    </lineage>
</organism>
<proteinExistence type="predicted"/>
<evidence type="ECO:0000313" key="3">
    <source>
        <dbReference type="Proteomes" id="UP001066276"/>
    </source>
</evidence>
<comment type="caution">
    <text evidence="2">The sequence shown here is derived from an EMBL/GenBank/DDBJ whole genome shotgun (WGS) entry which is preliminary data.</text>
</comment>
<dbReference type="AlphaFoldDB" id="A0AAV7NX55"/>
<feature type="compositionally biased region" description="Basic and acidic residues" evidence="1">
    <location>
        <begin position="30"/>
        <end position="39"/>
    </location>
</feature>
<dbReference type="EMBL" id="JANPWB010000012">
    <property type="protein sequence ID" value="KAJ1120011.1"/>
    <property type="molecule type" value="Genomic_DNA"/>
</dbReference>
<gene>
    <name evidence="2" type="ORF">NDU88_008194</name>
</gene>
<evidence type="ECO:0000256" key="1">
    <source>
        <dbReference type="SAM" id="MobiDB-lite"/>
    </source>
</evidence>
<accession>A0AAV7NX55</accession>